<accession>A0A9R1XJB5</accession>
<proteinExistence type="predicted"/>
<dbReference type="EMBL" id="NBSK02000003">
    <property type="protein sequence ID" value="KAJ0216835.1"/>
    <property type="molecule type" value="Genomic_DNA"/>
</dbReference>
<evidence type="ECO:0000313" key="2">
    <source>
        <dbReference type="EMBL" id="KAJ0216835.1"/>
    </source>
</evidence>
<feature type="chain" id="PRO_5040424689" evidence="1">
    <location>
        <begin position="17"/>
        <end position="107"/>
    </location>
</feature>
<dbReference type="Proteomes" id="UP000235145">
    <property type="component" value="Unassembled WGS sequence"/>
</dbReference>
<keyword evidence="3" id="KW-1185">Reference proteome</keyword>
<protein>
    <submittedName>
        <fullName evidence="2">Uncharacterized protein</fullName>
    </submittedName>
</protein>
<organism evidence="2 3">
    <name type="scientific">Lactuca sativa</name>
    <name type="common">Garden lettuce</name>
    <dbReference type="NCBI Taxonomy" id="4236"/>
    <lineage>
        <taxon>Eukaryota</taxon>
        <taxon>Viridiplantae</taxon>
        <taxon>Streptophyta</taxon>
        <taxon>Embryophyta</taxon>
        <taxon>Tracheophyta</taxon>
        <taxon>Spermatophyta</taxon>
        <taxon>Magnoliopsida</taxon>
        <taxon>eudicotyledons</taxon>
        <taxon>Gunneridae</taxon>
        <taxon>Pentapetalae</taxon>
        <taxon>asterids</taxon>
        <taxon>campanulids</taxon>
        <taxon>Asterales</taxon>
        <taxon>Asteraceae</taxon>
        <taxon>Cichorioideae</taxon>
        <taxon>Cichorieae</taxon>
        <taxon>Lactucinae</taxon>
        <taxon>Lactuca</taxon>
    </lineage>
</organism>
<feature type="signal peptide" evidence="1">
    <location>
        <begin position="1"/>
        <end position="16"/>
    </location>
</feature>
<keyword evidence="1" id="KW-0732">Signal</keyword>
<gene>
    <name evidence="2" type="ORF">LSAT_V11C300126220</name>
</gene>
<name>A0A9R1XJB5_LACSA</name>
<sequence length="107" mass="12045">MLLTFCLLFLIHKVIASTSFTPKSTVCNKIPSFDKHNFSAWKSKDMEALYFMDIVMLDIINKGHITVMHQSSSDGVSGSKIKGKPVPGFKKEEKRILNLDVKARTTI</sequence>
<comment type="caution">
    <text evidence="2">The sequence shown here is derived from an EMBL/GenBank/DDBJ whole genome shotgun (WGS) entry which is preliminary data.</text>
</comment>
<dbReference type="AlphaFoldDB" id="A0A9R1XJB5"/>
<evidence type="ECO:0000313" key="3">
    <source>
        <dbReference type="Proteomes" id="UP000235145"/>
    </source>
</evidence>
<evidence type="ECO:0000256" key="1">
    <source>
        <dbReference type="SAM" id="SignalP"/>
    </source>
</evidence>
<reference evidence="2 3" key="1">
    <citation type="journal article" date="2017" name="Nat. Commun.">
        <title>Genome assembly with in vitro proximity ligation data and whole-genome triplication in lettuce.</title>
        <authorList>
            <person name="Reyes-Chin-Wo S."/>
            <person name="Wang Z."/>
            <person name="Yang X."/>
            <person name="Kozik A."/>
            <person name="Arikit S."/>
            <person name="Song C."/>
            <person name="Xia L."/>
            <person name="Froenicke L."/>
            <person name="Lavelle D.O."/>
            <person name="Truco M.J."/>
            <person name="Xia R."/>
            <person name="Zhu S."/>
            <person name="Xu C."/>
            <person name="Xu H."/>
            <person name="Xu X."/>
            <person name="Cox K."/>
            <person name="Korf I."/>
            <person name="Meyers B.C."/>
            <person name="Michelmore R.W."/>
        </authorList>
    </citation>
    <scope>NUCLEOTIDE SEQUENCE [LARGE SCALE GENOMIC DNA]</scope>
    <source>
        <strain evidence="3">cv. Salinas</strain>
        <tissue evidence="2">Seedlings</tissue>
    </source>
</reference>